<comment type="caution">
    <text evidence="7">The sequence shown here is derived from an EMBL/GenBank/DDBJ whole genome shotgun (WGS) entry which is preliminary data.</text>
</comment>
<dbReference type="AlphaFoldDB" id="A0A930VFA5"/>
<dbReference type="InterPro" id="IPR018490">
    <property type="entry name" value="cNMP-bd_dom_sf"/>
</dbReference>
<dbReference type="SUPFAM" id="SSF55874">
    <property type="entry name" value="ATPase domain of HSP90 chaperone/DNA topoisomerase II/histidine kinase"/>
    <property type="match status" value="1"/>
</dbReference>
<dbReference type="InterPro" id="IPR004358">
    <property type="entry name" value="Sig_transdc_His_kin-like_C"/>
</dbReference>
<dbReference type="EMBL" id="JADKPN010000010">
    <property type="protein sequence ID" value="MBF4764566.1"/>
    <property type="molecule type" value="Genomic_DNA"/>
</dbReference>
<dbReference type="Gene3D" id="1.10.287.130">
    <property type="match status" value="1"/>
</dbReference>
<keyword evidence="8" id="KW-1185">Reference proteome</keyword>
<dbReference type="Pfam" id="PF02518">
    <property type="entry name" value="HATPase_c"/>
    <property type="match status" value="1"/>
</dbReference>
<organism evidence="7 8">
    <name type="scientific">Nocardioides islandensis</name>
    <dbReference type="NCBI Taxonomy" id="433663"/>
    <lineage>
        <taxon>Bacteria</taxon>
        <taxon>Bacillati</taxon>
        <taxon>Actinomycetota</taxon>
        <taxon>Actinomycetes</taxon>
        <taxon>Propionibacteriales</taxon>
        <taxon>Nocardioidaceae</taxon>
        <taxon>Nocardioides</taxon>
    </lineage>
</organism>
<evidence type="ECO:0000256" key="1">
    <source>
        <dbReference type="ARBA" id="ARBA00000085"/>
    </source>
</evidence>
<dbReference type="InterPro" id="IPR014710">
    <property type="entry name" value="RmlC-like_jellyroll"/>
</dbReference>
<dbReference type="SMART" id="SM00100">
    <property type="entry name" value="cNMP"/>
    <property type="match status" value="1"/>
</dbReference>
<dbReference type="SMART" id="SM00387">
    <property type="entry name" value="HATPase_c"/>
    <property type="match status" value="1"/>
</dbReference>
<feature type="domain" description="Histidine kinase" evidence="6">
    <location>
        <begin position="246"/>
        <end position="449"/>
    </location>
</feature>
<name>A0A930VFA5_9ACTN</name>
<evidence type="ECO:0000256" key="2">
    <source>
        <dbReference type="ARBA" id="ARBA00012438"/>
    </source>
</evidence>
<dbReference type="SUPFAM" id="SSF51206">
    <property type="entry name" value="cAMP-binding domain-like"/>
    <property type="match status" value="1"/>
</dbReference>
<accession>A0A930VFA5</accession>
<proteinExistence type="predicted"/>
<protein>
    <recommendedName>
        <fullName evidence="2">histidine kinase</fullName>
        <ecNumber evidence="2">2.7.13.3</ecNumber>
    </recommendedName>
</protein>
<evidence type="ECO:0000256" key="4">
    <source>
        <dbReference type="ARBA" id="ARBA00023012"/>
    </source>
</evidence>
<evidence type="ECO:0000259" key="6">
    <source>
        <dbReference type="PROSITE" id="PS50109"/>
    </source>
</evidence>
<dbReference type="Gene3D" id="3.30.565.10">
    <property type="entry name" value="Histidine kinase-like ATPase, C-terminal domain"/>
    <property type="match status" value="1"/>
</dbReference>
<dbReference type="GO" id="GO:0004673">
    <property type="term" value="F:protein histidine kinase activity"/>
    <property type="evidence" value="ECO:0007669"/>
    <property type="project" value="UniProtKB-EC"/>
</dbReference>
<reference evidence="7" key="1">
    <citation type="submission" date="2020-11" db="EMBL/GenBank/DDBJ databases">
        <title>Nocardioides sp. nov., isolated from Soil of Cynanchum wilfordii Hemsley rhizosphere.</title>
        <authorList>
            <person name="Lee J.-S."/>
            <person name="Suh M.K."/>
            <person name="Kim J.-S."/>
        </authorList>
    </citation>
    <scope>NUCLEOTIDE SEQUENCE</scope>
    <source>
        <strain evidence="7">KCTC 19275</strain>
    </source>
</reference>
<evidence type="ECO:0000259" key="5">
    <source>
        <dbReference type="PROSITE" id="PS50042"/>
    </source>
</evidence>
<keyword evidence="3" id="KW-0418">Kinase</keyword>
<dbReference type="Pfam" id="PF00027">
    <property type="entry name" value="cNMP_binding"/>
    <property type="match status" value="1"/>
</dbReference>
<dbReference type="PROSITE" id="PS50109">
    <property type="entry name" value="HIS_KIN"/>
    <property type="match status" value="1"/>
</dbReference>
<sequence length="461" mass="49804">MKFERFRQVALFAELSDDDLSRICNEASDVSLEPGEVLFREGDPGDRAFVISSGELEIIKTTERREVLIALRTADDVIGEMALLDKGPRGATARARTATELVSIPQAALEDLLDTSPSAARSILVPLSRRIRETNDRLRHQERMLVLGVMTAGVAHELNNPAAAAQRAADQLIVDIADLATMAARGTGTEAVDLFAELAERERPERTALETSDLEAAVEEWLENHGVEDGWQLAPTLVEAGVAEPDLARLLPGPDLATAVRFLVRTAAVRQSAAQVAEASRRVSDVVQAMRSHSYLDRAPVQEVDVVRGLEDTLVLLGQATGGIRLVREYDANLPLITALGGELNQVWTNLVHNACDAVAEVEDPVVTLRAHRAGESVVVEVEDNGPGIPDELKERVFDAFFTTKPPGQGTGLGLQVSYRIVVVEHGGDLALDSVSGRTTLRVTLPVSSPTLGRPDESRKP</sequence>
<dbReference type="InterPro" id="IPR005467">
    <property type="entry name" value="His_kinase_dom"/>
</dbReference>
<dbReference type="Proteomes" id="UP000640489">
    <property type="component" value="Unassembled WGS sequence"/>
</dbReference>
<dbReference type="EC" id="2.7.13.3" evidence="2"/>
<dbReference type="GO" id="GO:0000160">
    <property type="term" value="P:phosphorelay signal transduction system"/>
    <property type="evidence" value="ECO:0007669"/>
    <property type="project" value="UniProtKB-KW"/>
</dbReference>
<keyword evidence="3" id="KW-0808">Transferase</keyword>
<dbReference type="CDD" id="cd00038">
    <property type="entry name" value="CAP_ED"/>
    <property type="match status" value="1"/>
</dbReference>
<evidence type="ECO:0000256" key="3">
    <source>
        <dbReference type="ARBA" id="ARBA00022777"/>
    </source>
</evidence>
<feature type="domain" description="Cyclic nucleotide-binding" evidence="5">
    <location>
        <begin position="11"/>
        <end position="130"/>
    </location>
</feature>
<dbReference type="InterPro" id="IPR003594">
    <property type="entry name" value="HATPase_dom"/>
</dbReference>
<evidence type="ECO:0000313" key="8">
    <source>
        <dbReference type="Proteomes" id="UP000640489"/>
    </source>
</evidence>
<dbReference type="RefSeq" id="WP_194707759.1">
    <property type="nucleotide sequence ID" value="NZ_JADKPN010000010.1"/>
</dbReference>
<dbReference type="PRINTS" id="PR00344">
    <property type="entry name" value="BCTRLSENSOR"/>
</dbReference>
<keyword evidence="4" id="KW-0902">Two-component regulatory system</keyword>
<dbReference type="InterPro" id="IPR000595">
    <property type="entry name" value="cNMP-bd_dom"/>
</dbReference>
<dbReference type="InterPro" id="IPR036890">
    <property type="entry name" value="HATPase_C_sf"/>
</dbReference>
<comment type="catalytic activity">
    <reaction evidence="1">
        <text>ATP + protein L-histidine = ADP + protein N-phospho-L-histidine.</text>
        <dbReference type="EC" id="2.7.13.3"/>
    </reaction>
</comment>
<dbReference type="PANTHER" id="PTHR43065:SF48">
    <property type="entry name" value="HISTIDINE KINASE"/>
    <property type="match status" value="1"/>
</dbReference>
<dbReference type="Gene3D" id="2.60.120.10">
    <property type="entry name" value="Jelly Rolls"/>
    <property type="match status" value="1"/>
</dbReference>
<dbReference type="PANTHER" id="PTHR43065">
    <property type="entry name" value="SENSOR HISTIDINE KINASE"/>
    <property type="match status" value="1"/>
</dbReference>
<dbReference type="PROSITE" id="PS50042">
    <property type="entry name" value="CNMP_BINDING_3"/>
    <property type="match status" value="1"/>
</dbReference>
<evidence type="ECO:0000313" key="7">
    <source>
        <dbReference type="EMBL" id="MBF4764566.1"/>
    </source>
</evidence>
<gene>
    <name evidence="7" type="ORF">ISU07_15645</name>
</gene>